<evidence type="ECO:0000313" key="4">
    <source>
        <dbReference type="Proteomes" id="UP000434925"/>
    </source>
</evidence>
<evidence type="ECO:0000313" key="1">
    <source>
        <dbReference type="EMBL" id="KAB0502800.1"/>
    </source>
</evidence>
<reference evidence="1 4" key="3">
    <citation type="submission" date="2019-09" db="EMBL/GenBank/DDBJ databases">
        <title>Draft genome sequences of 48 bacterial type strains from the CCUG.</title>
        <authorList>
            <person name="Tunovic T."/>
            <person name="Pineiro-Iglesias B."/>
            <person name="Unosson C."/>
            <person name="Inganas E."/>
            <person name="Ohlen M."/>
            <person name="Cardew S."/>
            <person name="Jensie-Markopoulos S."/>
            <person name="Salva-Serra F."/>
            <person name="Jaen-Luchoro D."/>
            <person name="Karlsson R."/>
            <person name="Svensson-Stadler L."/>
            <person name="Chun J."/>
            <person name="Moore E."/>
        </authorList>
    </citation>
    <scope>NUCLEOTIDE SEQUENCE [LARGE SCALE GENOMIC DNA]</scope>
    <source>
        <strain evidence="1 4">CCUG 51522</strain>
    </source>
</reference>
<accession>A0A0J6KFI7</accession>
<evidence type="ECO:0000313" key="2">
    <source>
        <dbReference type="EMBL" id="SDT21433.1"/>
    </source>
</evidence>
<dbReference type="EMBL" id="VZPO01000007">
    <property type="protein sequence ID" value="KAB0502800.1"/>
    <property type="molecule type" value="Genomic_DNA"/>
</dbReference>
<sequence length="131" mass="14407">MTPEQKMKFLILALDARWQQKEALDYAAMTGADADAGYASLVDAGEHWDSRNETRCGDVETGIPCDGGRHYEAKSVAAQLPDGSWVGWTHYYGGGKHAEPDAIEWMSEAYDLSCVEEEKVVTASTFKKIAT</sequence>
<dbReference type="Proteomes" id="UP000182814">
    <property type="component" value="Chromosome I"/>
</dbReference>
<keyword evidence="3" id="KW-1185">Reference proteome</keyword>
<dbReference type="AlphaFoldDB" id="A0A0J6KFI7"/>
<gene>
    <name evidence="1" type="ORF">F7R14_19400</name>
    <name evidence="2" type="ORF">SAMN04490191_3521</name>
</gene>
<dbReference type="PATRIC" id="fig|163011.3.peg.1009"/>
<reference evidence="3" key="2">
    <citation type="submission" date="2016-10" db="EMBL/GenBank/DDBJ databases">
        <authorList>
            <person name="Varghese N."/>
            <person name="Submissions S."/>
        </authorList>
    </citation>
    <scope>NUCLEOTIDE SEQUENCE [LARGE SCALE GENOMIC DNA]</scope>
    <source>
        <strain evidence="3">BS3782</strain>
    </source>
</reference>
<organism evidence="2 3">
    <name type="scientific">Pseudomonas lini</name>
    <dbReference type="NCBI Taxonomy" id="163011"/>
    <lineage>
        <taxon>Bacteria</taxon>
        <taxon>Pseudomonadati</taxon>
        <taxon>Pseudomonadota</taxon>
        <taxon>Gammaproteobacteria</taxon>
        <taxon>Pseudomonadales</taxon>
        <taxon>Pseudomonadaceae</taxon>
        <taxon>Pseudomonas</taxon>
    </lineage>
</organism>
<evidence type="ECO:0000313" key="3">
    <source>
        <dbReference type="Proteomes" id="UP000182814"/>
    </source>
</evidence>
<dbReference type="Proteomes" id="UP000434925">
    <property type="component" value="Unassembled WGS sequence"/>
</dbReference>
<dbReference type="EMBL" id="LT629746">
    <property type="protein sequence ID" value="SDT21433.1"/>
    <property type="molecule type" value="Genomic_DNA"/>
</dbReference>
<name>A0A0J6KFI7_9PSED</name>
<reference evidence="2" key="1">
    <citation type="submission" date="2016-10" db="EMBL/GenBank/DDBJ databases">
        <authorList>
            <person name="de Groot N.N."/>
        </authorList>
    </citation>
    <scope>NUCLEOTIDE SEQUENCE [LARGE SCALE GENOMIC DNA]</scope>
    <source>
        <strain evidence="2">BS3782</strain>
    </source>
</reference>
<proteinExistence type="predicted"/>
<protein>
    <submittedName>
        <fullName evidence="2">Uncharacterized protein</fullName>
    </submittedName>
</protein>